<sequence>MLPLLASLAVLVPLAPPRLEDADSRVNFAHEQRQCHLRACPYLHVSARPRAAAVLSSLARSPNPPDDIPPRVADEASTTDLARFILPTLAGWLSSEVMSVVDTAVVGSSSAAELAALGPATMLTDSGAYLFFWLNIATTNLFASNLAQGQPEDAYDVLSDALYVALACGLLLATALSLGGVPALSSICKHTPVLVPAANKYLSIRLLGMPAFIAGMVLQAACLAAKDSTSPLVVLVVAGALNLVLDLWLVNGMGLGIGGAAIATLFSQLVQVALLAVVVQRKRAALGVRSGWALIGKPPPPKRLMTFLAFAGPIFLVLLGKISCYNAMTLAATSGGVVALAAHQVMVSVFFFGCKFGDAVSQTAQAFLPSCMSDEATTASRIGPRAQRLSRRLLKLSTLLGGFISLLAFGFITRCSRVFTTDLAVMQTIVSASPLLFVALVAHATTMCSEGLLLGARQLQYLARAYAFNVALFLTGVYVVARRAATLNMVWCALAIFQYVRLVQFLSRVRTLGMVRTTG</sequence>
<evidence type="ECO:0000313" key="9">
    <source>
        <dbReference type="Proteomes" id="UP001515480"/>
    </source>
</evidence>
<proteinExistence type="inferred from homology"/>
<keyword evidence="4 6" id="KW-1133">Transmembrane helix</keyword>
<accession>A0AB34JWJ3</accession>
<dbReference type="NCBIfam" id="TIGR00797">
    <property type="entry name" value="matE"/>
    <property type="match status" value="1"/>
</dbReference>
<dbReference type="GO" id="GO:0016020">
    <property type="term" value="C:membrane"/>
    <property type="evidence" value="ECO:0007669"/>
    <property type="project" value="UniProtKB-SubCell"/>
</dbReference>
<evidence type="ECO:0000256" key="6">
    <source>
        <dbReference type="SAM" id="Phobius"/>
    </source>
</evidence>
<evidence type="ECO:0000313" key="8">
    <source>
        <dbReference type="EMBL" id="KAL1525341.1"/>
    </source>
</evidence>
<gene>
    <name evidence="8" type="ORF">AB1Y20_020201</name>
</gene>
<dbReference type="InterPro" id="IPR044644">
    <property type="entry name" value="DinF-like"/>
</dbReference>
<keyword evidence="5 6" id="KW-0472">Membrane</keyword>
<evidence type="ECO:0000256" key="1">
    <source>
        <dbReference type="ARBA" id="ARBA00004141"/>
    </source>
</evidence>
<feature type="transmembrane region" description="Helical" evidence="6">
    <location>
        <begin position="461"/>
        <end position="481"/>
    </location>
</feature>
<comment type="caution">
    <text evidence="8">The sequence shown here is derived from an EMBL/GenBank/DDBJ whole genome shotgun (WGS) entry which is preliminary data.</text>
</comment>
<keyword evidence="9" id="KW-1185">Reference proteome</keyword>
<evidence type="ECO:0000256" key="3">
    <source>
        <dbReference type="ARBA" id="ARBA00022692"/>
    </source>
</evidence>
<dbReference type="InterPro" id="IPR002528">
    <property type="entry name" value="MATE_fam"/>
</dbReference>
<reference evidence="8 9" key="1">
    <citation type="journal article" date="2024" name="Science">
        <title>Giant polyketide synthase enzymes in the biosynthesis of giant marine polyether toxins.</title>
        <authorList>
            <person name="Fallon T.R."/>
            <person name="Shende V.V."/>
            <person name="Wierzbicki I.H."/>
            <person name="Pendleton A.L."/>
            <person name="Watervoot N.F."/>
            <person name="Auber R.P."/>
            <person name="Gonzalez D.J."/>
            <person name="Wisecaver J.H."/>
            <person name="Moore B.S."/>
        </authorList>
    </citation>
    <scope>NUCLEOTIDE SEQUENCE [LARGE SCALE GENOMIC DNA]</scope>
    <source>
        <strain evidence="8 9">12B1</strain>
    </source>
</reference>
<evidence type="ECO:0008006" key="10">
    <source>
        <dbReference type="Google" id="ProtNLM"/>
    </source>
</evidence>
<evidence type="ECO:0000256" key="2">
    <source>
        <dbReference type="ARBA" id="ARBA00010199"/>
    </source>
</evidence>
<evidence type="ECO:0000256" key="5">
    <source>
        <dbReference type="ARBA" id="ARBA00023136"/>
    </source>
</evidence>
<dbReference type="GO" id="GO:0042910">
    <property type="term" value="F:xenobiotic transmembrane transporter activity"/>
    <property type="evidence" value="ECO:0007669"/>
    <property type="project" value="InterPro"/>
</dbReference>
<comment type="similarity">
    <text evidence="2">Belongs to the multi antimicrobial extrusion (MATE) (TC 2.A.66.1) family.</text>
</comment>
<name>A0AB34JWJ3_PRYPA</name>
<dbReference type="PANTHER" id="PTHR42893">
    <property type="entry name" value="PROTEIN DETOXIFICATION 44, CHLOROPLASTIC-RELATED"/>
    <property type="match status" value="1"/>
</dbReference>
<feature type="signal peptide" evidence="7">
    <location>
        <begin position="1"/>
        <end position="22"/>
    </location>
</feature>
<organism evidence="8 9">
    <name type="scientific">Prymnesium parvum</name>
    <name type="common">Toxic golden alga</name>
    <dbReference type="NCBI Taxonomy" id="97485"/>
    <lineage>
        <taxon>Eukaryota</taxon>
        <taxon>Haptista</taxon>
        <taxon>Haptophyta</taxon>
        <taxon>Prymnesiophyceae</taxon>
        <taxon>Prymnesiales</taxon>
        <taxon>Prymnesiaceae</taxon>
        <taxon>Prymnesium</taxon>
    </lineage>
</organism>
<dbReference type="Proteomes" id="UP001515480">
    <property type="component" value="Unassembled WGS sequence"/>
</dbReference>
<dbReference type="AlphaFoldDB" id="A0AB34JWJ3"/>
<comment type="subcellular location">
    <subcellularLocation>
        <location evidence="1">Membrane</location>
        <topology evidence="1">Multi-pass membrane protein</topology>
    </subcellularLocation>
</comment>
<feature type="transmembrane region" description="Helical" evidence="6">
    <location>
        <begin position="256"/>
        <end position="279"/>
    </location>
</feature>
<protein>
    <recommendedName>
        <fullName evidence="10">Protein DETOXIFICATION</fullName>
    </recommendedName>
</protein>
<feature type="transmembrane region" description="Helical" evidence="6">
    <location>
        <begin position="161"/>
        <end position="184"/>
    </location>
</feature>
<dbReference type="GO" id="GO:0015297">
    <property type="term" value="F:antiporter activity"/>
    <property type="evidence" value="ECO:0007669"/>
    <property type="project" value="InterPro"/>
</dbReference>
<feature type="transmembrane region" description="Helical" evidence="6">
    <location>
        <begin position="328"/>
        <end position="352"/>
    </location>
</feature>
<feature type="transmembrane region" description="Helical" evidence="6">
    <location>
        <begin position="393"/>
        <end position="412"/>
    </location>
</feature>
<dbReference type="PANTHER" id="PTHR42893:SF9">
    <property type="entry name" value="PROTEIN DETOXIFICATION 46, CHLOROPLASTIC"/>
    <property type="match status" value="1"/>
</dbReference>
<feature type="chain" id="PRO_5044217573" description="Protein DETOXIFICATION" evidence="7">
    <location>
        <begin position="23"/>
        <end position="519"/>
    </location>
</feature>
<feature type="transmembrane region" description="Helical" evidence="6">
    <location>
        <begin position="487"/>
        <end position="506"/>
    </location>
</feature>
<feature type="transmembrane region" description="Helical" evidence="6">
    <location>
        <begin position="232"/>
        <end position="250"/>
    </location>
</feature>
<keyword evidence="7" id="KW-0732">Signal</keyword>
<evidence type="ECO:0000256" key="7">
    <source>
        <dbReference type="SAM" id="SignalP"/>
    </source>
</evidence>
<evidence type="ECO:0000256" key="4">
    <source>
        <dbReference type="ARBA" id="ARBA00022989"/>
    </source>
</evidence>
<dbReference type="EMBL" id="JBGBPQ010000004">
    <property type="protein sequence ID" value="KAL1525341.1"/>
    <property type="molecule type" value="Genomic_DNA"/>
</dbReference>
<feature type="transmembrane region" description="Helical" evidence="6">
    <location>
        <begin position="204"/>
        <end position="225"/>
    </location>
</feature>
<feature type="transmembrane region" description="Helical" evidence="6">
    <location>
        <begin position="129"/>
        <end position="149"/>
    </location>
</feature>
<dbReference type="Pfam" id="PF01554">
    <property type="entry name" value="MatE"/>
    <property type="match status" value="1"/>
</dbReference>
<feature type="transmembrane region" description="Helical" evidence="6">
    <location>
        <begin position="424"/>
        <end position="449"/>
    </location>
</feature>
<keyword evidence="3 6" id="KW-0812">Transmembrane</keyword>
<feature type="transmembrane region" description="Helical" evidence="6">
    <location>
        <begin position="304"/>
        <end position="322"/>
    </location>
</feature>